<dbReference type="SUPFAM" id="SSF54928">
    <property type="entry name" value="RNA-binding domain, RBD"/>
    <property type="match status" value="2"/>
</dbReference>
<dbReference type="Gene3D" id="6.10.250.610">
    <property type="match status" value="1"/>
</dbReference>
<dbReference type="InterPro" id="IPR034147">
    <property type="entry name" value="RBM40_RRM1"/>
</dbReference>
<dbReference type="PANTHER" id="PTHR16105:SF0">
    <property type="entry name" value="RNA-BINDING REGION-CONTAINING PROTEIN 3"/>
    <property type="match status" value="1"/>
</dbReference>
<dbReference type="PANTHER" id="PTHR16105">
    <property type="entry name" value="RNA-BINDING REGION-CONTAINING PROTEIN 3"/>
    <property type="match status" value="1"/>
</dbReference>
<dbReference type="CDD" id="cd12239">
    <property type="entry name" value="RRM2_RBM40_like"/>
    <property type="match status" value="1"/>
</dbReference>
<evidence type="ECO:0000256" key="3">
    <source>
        <dbReference type="ARBA" id="ARBA00022737"/>
    </source>
</evidence>
<evidence type="ECO:0000313" key="10">
    <source>
        <dbReference type="Proteomes" id="UP001209878"/>
    </source>
</evidence>
<dbReference type="InterPro" id="IPR000504">
    <property type="entry name" value="RRM_dom"/>
</dbReference>
<dbReference type="Gene3D" id="3.30.70.330">
    <property type="match status" value="2"/>
</dbReference>
<feature type="domain" description="RRM" evidence="8">
    <location>
        <begin position="403"/>
        <end position="486"/>
    </location>
</feature>
<feature type="compositionally biased region" description="Basic residues" evidence="7">
    <location>
        <begin position="244"/>
        <end position="261"/>
    </location>
</feature>
<dbReference type="GO" id="GO:0000398">
    <property type="term" value="P:mRNA splicing, via spliceosome"/>
    <property type="evidence" value="ECO:0007669"/>
    <property type="project" value="TreeGrafter"/>
</dbReference>
<dbReference type="PROSITE" id="PS50102">
    <property type="entry name" value="RRM"/>
    <property type="match status" value="2"/>
</dbReference>
<evidence type="ECO:0000256" key="6">
    <source>
        <dbReference type="PROSITE-ProRule" id="PRU00176"/>
    </source>
</evidence>
<evidence type="ECO:0000313" key="9">
    <source>
        <dbReference type="EMBL" id="KAK2174054.1"/>
    </source>
</evidence>
<dbReference type="CDD" id="cd12238">
    <property type="entry name" value="RRM1_RBM40_like"/>
    <property type="match status" value="1"/>
</dbReference>
<evidence type="ECO:0000259" key="8">
    <source>
        <dbReference type="PROSITE" id="PS50102"/>
    </source>
</evidence>
<comment type="caution">
    <text evidence="9">The sequence shown here is derived from an EMBL/GenBank/DDBJ whole genome shotgun (WGS) entry which is preliminary data.</text>
</comment>
<feature type="region of interest" description="Disordered" evidence="7">
    <location>
        <begin position="334"/>
        <end position="371"/>
    </location>
</feature>
<keyword evidence="4 6" id="KW-0694">RNA-binding</keyword>
<evidence type="ECO:0000256" key="4">
    <source>
        <dbReference type="ARBA" id="ARBA00022884"/>
    </source>
</evidence>
<feature type="region of interest" description="Disordered" evidence="7">
    <location>
        <begin position="218"/>
        <end position="279"/>
    </location>
</feature>
<accession>A0AAD9NNY1</accession>
<keyword evidence="3" id="KW-0677">Repeat</keyword>
<dbReference type="InterPro" id="IPR045164">
    <property type="entry name" value="RBM41/RNPC3"/>
</dbReference>
<dbReference type="InterPro" id="IPR012677">
    <property type="entry name" value="Nucleotide-bd_a/b_plait_sf"/>
</dbReference>
<comment type="subcellular location">
    <subcellularLocation>
        <location evidence="1">Nucleus</location>
    </subcellularLocation>
</comment>
<dbReference type="GO" id="GO:0005689">
    <property type="term" value="C:U12-type spliceosomal complex"/>
    <property type="evidence" value="ECO:0007669"/>
    <property type="project" value="TreeGrafter"/>
</dbReference>
<dbReference type="EMBL" id="JAODUO010000831">
    <property type="protein sequence ID" value="KAK2174054.1"/>
    <property type="molecule type" value="Genomic_DNA"/>
</dbReference>
<dbReference type="FunFam" id="3.30.70.330:FF:000207">
    <property type="entry name" value="RNA-binding region (RNP1, RRM)-containing 3"/>
    <property type="match status" value="1"/>
</dbReference>
<evidence type="ECO:0000256" key="2">
    <source>
        <dbReference type="ARBA" id="ARBA00020364"/>
    </source>
</evidence>
<organism evidence="9 10">
    <name type="scientific">Ridgeia piscesae</name>
    <name type="common">Tubeworm</name>
    <dbReference type="NCBI Taxonomy" id="27915"/>
    <lineage>
        <taxon>Eukaryota</taxon>
        <taxon>Metazoa</taxon>
        <taxon>Spiralia</taxon>
        <taxon>Lophotrochozoa</taxon>
        <taxon>Annelida</taxon>
        <taxon>Polychaeta</taxon>
        <taxon>Sedentaria</taxon>
        <taxon>Canalipalpata</taxon>
        <taxon>Sabellida</taxon>
        <taxon>Siboglinidae</taxon>
        <taxon>Ridgeia</taxon>
    </lineage>
</organism>
<name>A0AAD9NNY1_RIDPI</name>
<gene>
    <name evidence="9" type="ORF">NP493_828g02019</name>
</gene>
<dbReference type="Proteomes" id="UP001209878">
    <property type="component" value="Unassembled WGS sequence"/>
</dbReference>
<sequence length="502" mass="56348">MGDKTEKTTLIVRHLPEELSSAEQEDLLKHFGAVQVRCMGNRGHLKHTAFAVFDDCNEANRALKRLHQLDVLGCKLVVEFSCEKYIRHHPPPLEVPPLPELEIVVNPKDNTSNKKLTNIAIDSVKITDKINSFNAKLKFTYPMNPTFEYMYPAPSVSILTNIANALASVPKFYVQVLHLMNKMNLPAPFGAVTATPPLPLGEPIEEVKPFEPDILEEEEMDVSSTEESEIESDEEGGTKVAVPKLKRPARPSHKKAKRPKIQKVAAVTSKSQSLAPDPKDVFEQLPTGVVKKIGFKLPTAIAELFTENAALETNDTVPQVVAQVPTDILSLTESEAAEETQGGFGKIEPVPKAEDEEEEDEPEEEWGAGEFISSRRLRRGRMKSSEMKHVSVFRNYSAGEPSSRLYIKNLPKQVTEKDMHYMYGKYVKWEDEVEQNTFDIRLMKEGRMKGQCFITLPSVKAAEDALSDTNAFVLHGRPMVVQFARSAKAKETDNKPERDRRK</sequence>
<dbReference type="Pfam" id="PF00076">
    <property type="entry name" value="RRM_1"/>
    <property type="match status" value="2"/>
</dbReference>
<dbReference type="InterPro" id="IPR035979">
    <property type="entry name" value="RBD_domain_sf"/>
</dbReference>
<proteinExistence type="predicted"/>
<dbReference type="SMART" id="SM00360">
    <property type="entry name" value="RRM"/>
    <property type="match status" value="2"/>
</dbReference>
<keyword evidence="5" id="KW-0539">Nucleus</keyword>
<evidence type="ECO:0000256" key="7">
    <source>
        <dbReference type="SAM" id="MobiDB-lite"/>
    </source>
</evidence>
<feature type="domain" description="RRM" evidence="8">
    <location>
        <begin position="8"/>
        <end position="83"/>
    </location>
</feature>
<keyword evidence="10" id="KW-1185">Reference proteome</keyword>
<dbReference type="AlphaFoldDB" id="A0AAD9NNY1"/>
<protein>
    <recommendedName>
        <fullName evidence="2">RNA-binding region-containing protein 3</fullName>
    </recommendedName>
</protein>
<evidence type="ECO:0000256" key="1">
    <source>
        <dbReference type="ARBA" id="ARBA00004123"/>
    </source>
</evidence>
<feature type="compositionally biased region" description="Acidic residues" evidence="7">
    <location>
        <begin position="218"/>
        <end position="235"/>
    </location>
</feature>
<dbReference type="GO" id="GO:0030626">
    <property type="term" value="F:U12 snRNA binding"/>
    <property type="evidence" value="ECO:0007669"/>
    <property type="project" value="TreeGrafter"/>
</dbReference>
<evidence type="ECO:0000256" key="5">
    <source>
        <dbReference type="ARBA" id="ARBA00023242"/>
    </source>
</evidence>
<reference evidence="9" key="1">
    <citation type="journal article" date="2023" name="Mol. Biol. Evol.">
        <title>Third-Generation Sequencing Reveals the Adaptive Role of the Epigenome in Three Deep-Sea Polychaetes.</title>
        <authorList>
            <person name="Perez M."/>
            <person name="Aroh O."/>
            <person name="Sun Y."/>
            <person name="Lan Y."/>
            <person name="Juniper S.K."/>
            <person name="Young C.R."/>
            <person name="Angers B."/>
            <person name="Qian P.Y."/>
        </authorList>
    </citation>
    <scope>NUCLEOTIDE SEQUENCE</scope>
    <source>
        <strain evidence="9">R07B-5</strain>
    </source>
</reference>
<feature type="compositionally biased region" description="Acidic residues" evidence="7">
    <location>
        <begin position="354"/>
        <end position="367"/>
    </location>
</feature>
<dbReference type="GO" id="GO:0097157">
    <property type="term" value="F:pre-mRNA intronic binding"/>
    <property type="evidence" value="ECO:0007669"/>
    <property type="project" value="TreeGrafter"/>
</dbReference>